<evidence type="ECO:0000313" key="14">
    <source>
        <dbReference type="Proteomes" id="UP001597347"/>
    </source>
</evidence>
<keyword evidence="1" id="KW-0540">Nuclease</keyword>
<dbReference type="InterPro" id="IPR027417">
    <property type="entry name" value="P-loop_NTPase"/>
</dbReference>
<evidence type="ECO:0000259" key="10">
    <source>
        <dbReference type="Pfam" id="PF12705"/>
    </source>
</evidence>
<keyword evidence="2" id="KW-0547">Nucleotide-binding</keyword>
<evidence type="ECO:0000256" key="1">
    <source>
        <dbReference type="ARBA" id="ARBA00022722"/>
    </source>
</evidence>
<dbReference type="Gene3D" id="3.40.50.300">
    <property type="entry name" value="P-loop containing nucleotide triphosphate hydrolases"/>
    <property type="match status" value="2"/>
</dbReference>
<feature type="domain" description="PD-(D/E)XK endonuclease-like" evidence="10">
    <location>
        <begin position="85"/>
        <end position="231"/>
    </location>
</feature>
<dbReference type="InterPro" id="IPR019993">
    <property type="entry name" value="RecB_nuclease_TM0106_put"/>
</dbReference>
<organism evidence="13 14">
    <name type="scientific">Amnibacterium endophyticum</name>
    <dbReference type="NCBI Taxonomy" id="2109337"/>
    <lineage>
        <taxon>Bacteria</taxon>
        <taxon>Bacillati</taxon>
        <taxon>Actinomycetota</taxon>
        <taxon>Actinomycetes</taxon>
        <taxon>Micrococcales</taxon>
        <taxon>Microbacteriaceae</taxon>
        <taxon>Amnibacterium</taxon>
    </lineage>
</organism>
<dbReference type="Pfam" id="PF12705">
    <property type="entry name" value="PDDEXK_1"/>
    <property type="match status" value="1"/>
</dbReference>
<dbReference type="Pfam" id="PF13604">
    <property type="entry name" value="AAA_30"/>
    <property type="match status" value="1"/>
</dbReference>
<feature type="region of interest" description="Disordered" evidence="9">
    <location>
        <begin position="67"/>
        <end position="91"/>
    </location>
</feature>
<dbReference type="PANTHER" id="PTHR43788:SF8">
    <property type="entry name" value="DNA-BINDING PROTEIN SMUBP-2"/>
    <property type="match status" value="1"/>
</dbReference>
<evidence type="ECO:0000256" key="8">
    <source>
        <dbReference type="ARBA" id="ARBA00023204"/>
    </source>
</evidence>
<reference evidence="14" key="1">
    <citation type="journal article" date="2019" name="Int. J. Syst. Evol. Microbiol.">
        <title>The Global Catalogue of Microorganisms (GCM) 10K type strain sequencing project: providing services to taxonomists for standard genome sequencing and annotation.</title>
        <authorList>
            <consortium name="The Broad Institute Genomics Platform"/>
            <consortium name="The Broad Institute Genome Sequencing Center for Infectious Disease"/>
            <person name="Wu L."/>
            <person name="Ma J."/>
        </authorList>
    </citation>
    <scope>NUCLEOTIDE SEQUENCE [LARGE SCALE GENOMIC DNA]</scope>
    <source>
        <strain evidence="14">CGMCC 1.12471</strain>
    </source>
</reference>
<keyword evidence="6" id="KW-0269">Exonuclease</keyword>
<keyword evidence="7" id="KW-0067">ATP-binding</keyword>
<evidence type="ECO:0000256" key="5">
    <source>
        <dbReference type="ARBA" id="ARBA00022806"/>
    </source>
</evidence>
<dbReference type="InterPro" id="IPR050534">
    <property type="entry name" value="Coronavir_polyprotein_1ab"/>
</dbReference>
<sequence>MFLIDGAAVLSATDLKAATECEWAVLRRLDARLGRVEAVPDPAEALLERAARLGDAHEERQLAAYRAELGPHEPGRPGGVAEIPRPADSRDPAALAEAQRLTLEAIAGGADVVFQATVFDGRFVGFADFVLKAGDAWEVADTKLARRARVTALMQVAAYTGALAALGVPMGDRVHLLLGDGTTSTHRLAEVEPVLEQRLGRLRRQVDERIAAVDGPIRWGAPDVVACGRCAECTAQVTALRDVLLVGRLTVRQRDRLAAVGVRTIDELAVSTGPVEGIGAGPLQRLRLQAGLQLAAEQRGGGVEARVVDPAGLGALPEPDEGDVFFDFEGDPLWTDDGRTWGLEYLFGVVEHAGAGTVYRPFWAHDRAGEKAALQAFLAYLQQRRAQHPGLHVYHYADYERSHLQALCARHGVGEAVLDELLREHVLVDLYPVVSRSIRISDRSLSLKRLEPLYMGDRLRTSEVATGAESVDAYVEHTRLAVAGDTAAAEAVLAEIADYNEYDCASTLGLRDWLLALADEHGVARRPPAPDDPERDAAIGRQEDAVRDALLARVTDVPRAERTPEQTALALAAAAIEYHRREDKAFWWAHYDREIAPVEDWSDQKDVLVVETAEVLEPWAQEGRARSASRTLRLVGALATGSSLKPGDACSVMYADPVPVGCDPVPAGQRGEHPRGAVREVTALPDGRTAVVVVEQAGQRDGTACEPWTALPFALTPGAPIPTRAQRAAILEWGRRVVGGLPAGDPVLDLLRRDPPRLVGGGPLVSPADPTAAAVVRDVLRLDRSFLAVQGPPGSGKTHVGAQVVASLVRDHGWRVGVVAQSHPVIENLLDRVVDAGLDPDLVGKRIGSAGTVGSWTAIEPNRPVGVQLWTGRRRQSGFVLGATAWTLADPNAVERKQLDLLVIDEAGQFSLADTVATAVSAKNLLLLGDPQQLPQVSQGLHPEPVDTSALGWLSAGHDVLPAEYGVFLPESWRMHPALTRVVSDLSYEGRLRSHDAVTAARALPGVAPGLHPVPVDHPGDAVESVDEARVVLDLVRAHLGLPWTDPGAGRVDDPLTETDLVVVAPFNAQVALIRTVLDAAGLRRVRVGTVDRFQGQEAVVAIVSLTASSPADVPRGAGFVLNRNRMNVAISRAQWAAHLVHSPELAGALPRDADGVAELSGFLRLVGTEPAS</sequence>
<evidence type="ECO:0000256" key="4">
    <source>
        <dbReference type="ARBA" id="ARBA00022801"/>
    </source>
</evidence>
<dbReference type="InterPro" id="IPR041679">
    <property type="entry name" value="DNA2/NAM7-like_C"/>
</dbReference>
<keyword evidence="4" id="KW-0378">Hydrolase</keyword>
<accession>A0ABW4LHP7</accession>
<proteinExistence type="predicted"/>
<feature type="domain" description="DNA2/NAM7 helicase-like C-terminal" evidence="11">
    <location>
        <begin position="967"/>
        <end position="1138"/>
    </location>
</feature>
<evidence type="ECO:0000259" key="12">
    <source>
        <dbReference type="Pfam" id="PF13482"/>
    </source>
</evidence>
<evidence type="ECO:0000313" key="13">
    <source>
        <dbReference type="EMBL" id="MFD1722866.1"/>
    </source>
</evidence>
<keyword evidence="14" id="KW-1185">Reference proteome</keyword>
<dbReference type="CDD" id="cd17934">
    <property type="entry name" value="DEXXQc_Upf1-like"/>
    <property type="match status" value="1"/>
</dbReference>
<dbReference type="SUPFAM" id="SSF52540">
    <property type="entry name" value="P-loop containing nucleoside triphosphate hydrolases"/>
    <property type="match status" value="1"/>
</dbReference>
<keyword evidence="5" id="KW-0347">Helicase</keyword>
<protein>
    <submittedName>
        <fullName evidence="13">TM0106 family RecB-like putative nuclease</fullName>
    </submittedName>
</protein>
<evidence type="ECO:0000256" key="9">
    <source>
        <dbReference type="SAM" id="MobiDB-lite"/>
    </source>
</evidence>
<dbReference type="InterPro" id="IPR038720">
    <property type="entry name" value="YprB_RNase_H-like_dom"/>
</dbReference>
<dbReference type="Pfam" id="PF13482">
    <property type="entry name" value="RNase_H_2"/>
    <property type="match status" value="1"/>
</dbReference>
<evidence type="ECO:0000256" key="7">
    <source>
        <dbReference type="ARBA" id="ARBA00022840"/>
    </source>
</evidence>
<dbReference type="RefSeq" id="WP_377936345.1">
    <property type="nucleotide sequence ID" value="NZ_JBHUEA010000031.1"/>
</dbReference>
<dbReference type="EMBL" id="JBHUEA010000031">
    <property type="protein sequence ID" value="MFD1722866.1"/>
    <property type="molecule type" value="Genomic_DNA"/>
</dbReference>
<dbReference type="CDD" id="cd18808">
    <property type="entry name" value="SF1_C_Upf1"/>
    <property type="match status" value="1"/>
</dbReference>
<evidence type="ECO:0000256" key="3">
    <source>
        <dbReference type="ARBA" id="ARBA00022763"/>
    </source>
</evidence>
<dbReference type="InterPro" id="IPR047187">
    <property type="entry name" value="SF1_C_Upf1"/>
</dbReference>
<dbReference type="PANTHER" id="PTHR43788">
    <property type="entry name" value="DNA2/NAM7 HELICASE FAMILY MEMBER"/>
    <property type="match status" value="1"/>
</dbReference>
<name>A0ABW4LHP7_9MICO</name>
<keyword evidence="8" id="KW-0234">DNA repair</keyword>
<dbReference type="SUPFAM" id="SSF53098">
    <property type="entry name" value="Ribonuclease H-like"/>
    <property type="match status" value="1"/>
</dbReference>
<dbReference type="Pfam" id="PF13087">
    <property type="entry name" value="AAA_12"/>
    <property type="match status" value="1"/>
</dbReference>
<dbReference type="Proteomes" id="UP001597347">
    <property type="component" value="Unassembled WGS sequence"/>
</dbReference>
<comment type="caution">
    <text evidence="13">The sequence shown here is derived from an EMBL/GenBank/DDBJ whole genome shotgun (WGS) entry which is preliminary data.</text>
</comment>
<dbReference type="InterPro" id="IPR038726">
    <property type="entry name" value="PDDEXK_AddAB-type"/>
</dbReference>
<evidence type="ECO:0000259" key="11">
    <source>
        <dbReference type="Pfam" id="PF13087"/>
    </source>
</evidence>
<gene>
    <name evidence="13" type="ORF">ACFSBI_15030</name>
</gene>
<keyword evidence="3" id="KW-0227">DNA damage</keyword>
<evidence type="ECO:0000256" key="6">
    <source>
        <dbReference type="ARBA" id="ARBA00022839"/>
    </source>
</evidence>
<evidence type="ECO:0000256" key="2">
    <source>
        <dbReference type="ARBA" id="ARBA00022741"/>
    </source>
</evidence>
<dbReference type="NCBIfam" id="TIGR03491">
    <property type="entry name" value="TM0106 family RecB-like putative nuclease"/>
    <property type="match status" value="1"/>
</dbReference>
<feature type="domain" description="YprB ribonuclease H-like" evidence="12">
    <location>
        <begin position="324"/>
        <end position="514"/>
    </location>
</feature>
<dbReference type="InterPro" id="IPR012337">
    <property type="entry name" value="RNaseH-like_sf"/>
</dbReference>